<accession>A0AAE0E1T4</accession>
<dbReference type="EMBL" id="JANJYJ010000006">
    <property type="protein sequence ID" value="KAK3204131.1"/>
    <property type="molecule type" value="Genomic_DNA"/>
</dbReference>
<dbReference type="GO" id="GO:0008234">
    <property type="term" value="F:cysteine-type peptidase activity"/>
    <property type="evidence" value="ECO:0007669"/>
    <property type="project" value="InterPro"/>
</dbReference>
<feature type="compositionally biased region" description="Basic and acidic residues" evidence="4">
    <location>
        <begin position="226"/>
        <end position="235"/>
    </location>
</feature>
<dbReference type="PANTHER" id="PTHR48449">
    <property type="entry name" value="DUF1985 DOMAIN-CONTAINING PROTEIN"/>
    <property type="match status" value="1"/>
</dbReference>
<evidence type="ECO:0000256" key="2">
    <source>
        <dbReference type="ARBA" id="ARBA00022670"/>
    </source>
</evidence>
<dbReference type="Pfam" id="PF02902">
    <property type="entry name" value="Peptidase_C48"/>
    <property type="match status" value="1"/>
</dbReference>
<dbReference type="SUPFAM" id="SSF54001">
    <property type="entry name" value="Cysteine proteinases"/>
    <property type="match status" value="1"/>
</dbReference>
<dbReference type="InterPro" id="IPR038765">
    <property type="entry name" value="Papain-like_cys_pep_sf"/>
</dbReference>
<organism evidence="6 7">
    <name type="scientific">Dipteronia sinensis</name>
    <dbReference type="NCBI Taxonomy" id="43782"/>
    <lineage>
        <taxon>Eukaryota</taxon>
        <taxon>Viridiplantae</taxon>
        <taxon>Streptophyta</taxon>
        <taxon>Embryophyta</taxon>
        <taxon>Tracheophyta</taxon>
        <taxon>Spermatophyta</taxon>
        <taxon>Magnoliopsida</taxon>
        <taxon>eudicotyledons</taxon>
        <taxon>Gunneridae</taxon>
        <taxon>Pentapetalae</taxon>
        <taxon>rosids</taxon>
        <taxon>malvids</taxon>
        <taxon>Sapindales</taxon>
        <taxon>Sapindaceae</taxon>
        <taxon>Hippocastanoideae</taxon>
        <taxon>Acereae</taxon>
        <taxon>Dipteronia</taxon>
    </lineage>
</organism>
<dbReference type="PANTHER" id="PTHR48449:SF1">
    <property type="entry name" value="DUF1985 DOMAIN-CONTAINING PROTEIN"/>
    <property type="match status" value="1"/>
</dbReference>
<protein>
    <recommendedName>
        <fullName evidence="5">Ubiquitin-like protease family profile domain-containing protein</fullName>
    </recommendedName>
</protein>
<proteinExistence type="inferred from homology"/>
<sequence length="1031" mass="118691">MPKNLNDRLWRFPDHKEWIVNVRVNSQSKKYLISNIKEVLTSCGMLLRFREGPFGQYLDLPQPLKIHGKLIHNLLKREIIIPGQRDDEIWLGLGRSKVRFGKEEFCLCSGLKMGMLPQGFNEKKDVEKGLLLKRYFKEKRPNAELVYATMKNLTSEEGEDILKMSYIFMVSQFFGTDDRRKAIPGWMFALVEDEEAFKKFPWGSYIYSITLFWLKRLTEKHLSTLRGKKEEKKKEEEEEEEKKKKAVVKGKRENKGKDGEEEDEEEENEEEEDQEENKELEGQQRDENKEGGQLGEIQVDVKQDKKKSKYHTINIFGFSLAFQMSLFPWVVHTYEKGLDYYKSLKQDYVCGPLTHKGKDLVKAVQSLTKEEEKEEKVGSDEEYDKNFKLDGGDESIYNHYTSASLGRSPDDPLSRKKLFDDTNFQTHKSTFQTSIQPSTIADLYLAIGLLIKESEERQLSFCRAEFAKIRVQIKVGDTPAKKSTEEKSGTSKQKYDKFYEEADAVANSAMEESDAQVDTAVNDVGVLPKSDAQAEAEANSNMEDSDAQVDAAVKGDGVLPKSDAQADSVANSDGVPPKSDGHEHGDPLADSKMVEDVDNQTILDENEMKEINDCVQLCIEEKLVQKVEPLKKISNVHVKSVQRSIDVDDYPSPTLSVVIPNPSPSVVAYDVPHPNVIYKDHDLKRARKRSRFINSPWTDPLARKKRKSNDSNKPSTQDEINNVEFTAFLKSKEPTCLYTGQIKFMERKEFKELVDPRKLISDMHIHSYFDILWKTHSTKDVNYLQNIALVNTSFFMNLKRRWDIQMEEMEALREIQEFERNHHEGGNEGKDEETRKKESKTKGNKKKDPHPVVAVWEEYPEFNPLEFEPDTDWLEHVSGHELLYTDPWWKMDLVLIPCNTGNHWVLCHVILNIGEVHLYDSLWPRNGNSDRLKDIRCILYLLPSILKHSGYYAETKSDPHTSPLTATNIKPTLIPQQNDGYSCGVFMMKYAELILSGVKLPWLKQFSQKDIPAIRKAMAVDIFTNGQIANE</sequence>
<dbReference type="Gene3D" id="3.40.395.10">
    <property type="entry name" value="Adenoviral Proteinase, Chain A"/>
    <property type="match status" value="1"/>
</dbReference>
<dbReference type="InterPro" id="IPR003653">
    <property type="entry name" value="Peptidase_C48_C"/>
</dbReference>
<dbReference type="InterPro" id="IPR015410">
    <property type="entry name" value="DUF1985"/>
</dbReference>
<dbReference type="Pfam" id="PF09331">
    <property type="entry name" value="DUF1985"/>
    <property type="match status" value="1"/>
</dbReference>
<dbReference type="GO" id="GO:0006508">
    <property type="term" value="P:proteolysis"/>
    <property type="evidence" value="ECO:0007669"/>
    <property type="project" value="UniProtKB-KW"/>
</dbReference>
<keyword evidence="3" id="KW-0378">Hydrolase</keyword>
<dbReference type="PROSITE" id="PS50600">
    <property type="entry name" value="ULP_PROTEASE"/>
    <property type="match status" value="1"/>
</dbReference>
<feature type="compositionally biased region" description="Basic and acidic residues" evidence="4">
    <location>
        <begin position="277"/>
        <end position="290"/>
    </location>
</feature>
<feature type="domain" description="Ubiquitin-like protease family profile" evidence="5">
    <location>
        <begin position="743"/>
        <end position="994"/>
    </location>
</feature>
<dbReference type="AlphaFoldDB" id="A0AAE0E1T4"/>
<evidence type="ECO:0000313" key="7">
    <source>
        <dbReference type="Proteomes" id="UP001281410"/>
    </source>
</evidence>
<evidence type="ECO:0000313" key="6">
    <source>
        <dbReference type="EMBL" id="KAK3204131.1"/>
    </source>
</evidence>
<evidence type="ECO:0000256" key="4">
    <source>
        <dbReference type="SAM" id="MobiDB-lite"/>
    </source>
</evidence>
<feature type="region of interest" description="Disordered" evidence="4">
    <location>
        <begin position="226"/>
        <end position="300"/>
    </location>
</feature>
<keyword evidence="7" id="KW-1185">Reference proteome</keyword>
<feature type="region of interest" description="Disordered" evidence="4">
    <location>
        <begin position="818"/>
        <end position="849"/>
    </location>
</feature>
<feature type="compositionally biased region" description="Acidic residues" evidence="4">
    <location>
        <begin position="259"/>
        <end position="276"/>
    </location>
</feature>
<gene>
    <name evidence="6" type="ORF">Dsin_018177</name>
</gene>
<evidence type="ECO:0000256" key="3">
    <source>
        <dbReference type="ARBA" id="ARBA00022801"/>
    </source>
</evidence>
<feature type="compositionally biased region" description="Basic and acidic residues" evidence="4">
    <location>
        <begin position="818"/>
        <end position="836"/>
    </location>
</feature>
<feature type="compositionally biased region" description="Basic and acidic residues" evidence="4">
    <location>
        <begin position="579"/>
        <end position="593"/>
    </location>
</feature>
<name>A0AAE0E1T4_9ROSI</name>
<reference evidence="6" key="1">
    <citation type="journal article" date="2023" name="Plant J.">
        <title>Genome sequences and population genomics provide insights into the demographic history, inbreeding, and mutation load of two 'living fossil' tree species of Dipteronia.</title>
        <authorList>
            <person name="Feng Y."/>
            <person name="Comes H.P."/>
            <person name="Chen J."/>
            <person name="Zhu S."/>
            <person name="Lu R."/>
            <person name="Zhang X."/>
            <person name="Li P."/>
            <person name="Qiu J."/>
            <person name="Olsen K.M."/>
            <person name="Qiu Y."/>
        </authorList>
    </citation>
    <scope>NUCLEOTIDE SEQUENCE</scope>
    <source>
        <strain evidence="6">NBL</strain>
    </source>
</reference>
<evidence type="ECO:0000259" key="5">
    <source>
        <dbReference type="PROSITE" id="PS50600"/>
    </source>
</evidence>
<feature type="region of interest" description="Disordered" evidence="4">
    <location>
        <begin position="558"/>
        <end position="593"/>
    </location>
</feature>
<dbReference type="Proteomes" id="UP001281410">
    <property type="component" value="Unassembled WGS sequence"/>
</dbReference>
<keyword evidence="2" id="KW-0645">Protease</keyword>
<feature type="compositionally biased region" description="Basic residues" evidence="4">
    <location>
        <begin position="837"/>
        <end position="848"/>
    </location>
</feature>
<comment type="caution">
    <text evidence="6">The sequence shown here is derived from an EMBL/GenBank/DDBJ whole genome shotgun (WGS) entry which is preliminary data.</text>
</comment>
<comment type="similarity">
    <text evidence="1">Belongs to the peptidase C48 family.</text>
</comment>
<evidence type="ECO:0000256" key="1">
    <source>
        <dbReference type="ARBA" id="ARBA00005234"/>
    </source>
</evidence>